<evidence type="ECO:0000313" key="2">
    <source>
        <dbReference type="Proteomes" id="UP000214365"/>
    </source>
</evidence>
<proteinExistence type="predicted"/>
<dbReference type="RefSeq" id="XP_020117974.1">
    <property type="nucleotide sequence ID" value="XM_020269040.1"/>
</dbReference>
<dbReference type="AlphaFoldDB" id="A0A225AFF6"/>
<keyword evidence="2" id="KW-1185">Reference proteome</keyword>
<evidence type="ECO:0000313" key="1">
    <source>
        <dbReference type="EMBL" id="OKL57853.1"/>
    </source>
</evidence>
<protein>
    <submittedName>
        <fullName evidence="1">Uncharacterized protein</fullName>
    </submittedName>
</protein>
<dbReference type="EMBL" id="LFMY01000010">
    <property type="protein sequence ID" value="OKL57853.1"/>
    <property type="molecule type" value="Genomic_DNA"/>
</dbReference>
<dbReference type="Proteomes" id="UP000214365">
    <property type="component" value="Unassembled WGS sequence"/>
</dbReference>
<name>A0A225AFF6_TALAT</name>
<accession>A0A225AFF6</accession>
<gene>
    <name evidence="1" type="ORF">UA08_06731</name>
</gene>
<dbReference type="GeneID" id="31006486"/>
<dbReference type="OrthoDB" id="4509254at2759"/>
<sequence>MVTTQTLHLPFTVPNRSSAYVNVSVSRNDDPKRYGFSLLFPNHRLSDFVGFPVCHATVHSPGSRGYASMYGWIQITRAANDREAAESSAWEMDPVPMIADLKTPFCWFGAEPKLFDAPAREGVREIDWTARSFLTYIEDGLMSKVVHPILAFEWGFDIHDGEKSIKPLQQLGAAPWNEHLALFADQYPDWRFVRSN</sequence>
<comment type="caution">
    <text evidence="1">The sequence shown here is derived from an EMBL/GenBank/DDBJ whole genome shotgun (WGS) entry which is preliminary data.</text>
</comment>
<reference evidence="1 2" key="1">
    <citation type="submission" date="2015-06" db="EMBL/GenBank/DDBJ databases">
        <title>Talaromyces atroroseus IBT 11181 draft genome.</title>
        <authorList>
            <person name="Rasmussen K.B."/>
            <person name="Rasmussen S."/>
            <person name="Petersen B."/>
            <person name="Sicheritz-Ponten T."/>
            <person name="Mortensen U.H."/>
            <person name="Thrane U."/>
        </authorList>
    </citation>
    <scope>NUCLEOTIDE SEQUENCE [LARGE SCALE GENOMIC DNA]</scope>
    <source>
        <strain evidence="1 2">IBT 11181</strain>
    </source>
</reference>
<organism evidence="1 2">
    <name type="scientific">Talaromyces atroroseus</name>
    <dbReference type="NCBI Taxonomy" id="1441469"/>
    <lineage>
        <taxon>Eukaryota</taxon>
        <taxon>Fungi</taxon>
        <taxon>Dikarya</taxon>
        <taxon>Ascomycota</taxon>
        <taxon>Pezizomycotina</taxon>
        <taxon>Eurotiomycetes</taxon>
        <taxon>Eurotiomycetidae</taxon>
        <taxon>Eurotiales</taxon>
        <taxon>Trichocomaceae</taxon>
        <taxon>Talaromyces</taxon>
        <taxon>Talaromyces sect. Trachyspermi</taxon>
    </lineage>
</organism>